<evidence type="ECO:0000259" key="1">
    <source>
        <dbReference type="Pfam" id="PF13588"/>
    </source>
</evidence>
<dbReference type="STRING" id="1307839.L21SP5_01208"/>
<feature type="domain" description="Type I restriction enzyme R protein N-terminal" evidence="1">
    <location>
        <begin position="36"/>
        <end position="145"/>
    </location>
</feature>
<dbReference type="Pfam" id="PF13588">
    <property type="entry name" value="HSDR_N_2"/>
    <property type="match status" value="1"/>
</dbReference>
<dbReference type="KEGG" id="blq:L21SP5_01208"/>
<dbReference type="PATRIC" id="fig|1307839.3.peg.1296"/>
<protein>
    <recommendedName>
        <fullName evidence="1">Type I restriction enzyme R protein N-terminal domain-containing protein</fullName>
    </recommendedName>
</protein>
<evidence type="ECO:0000313" key="2">
    <source>
        <dbReference type="EMBL" id="ALO14863.1"/>
    </source>
</evidence>
<sequence length="153" mass="17657">MYEQLKLPKADIQIRQNAKTSELFDVVRKLWLPYTPEEWVRQNILHFLINYQGVPPSLIAVEMPIKVNRMERRCDIVVYSRSGKPAMIVECKAPGVKVTQKTVDQAGRYNLTLKAPYLMVSNGLRHYAFSIDFENESTTALNSIPDYSSLLRH</sequence>
<name>A0A0S2HXT3_9BACT</name>
<organism evidence="2 3">
    <name type="scientific">Salinivirga cyanobacteriivorans</name>
    <dbReference type="NCBI Taxonomy" id="1307839"/>
    <lineage>
        <taxon>Bacteria</taxon>
        <taxon>Pseudomonadati</taxon>
        <taxon>Bacteroidota</taxon>
        <taxon>Bacteroidia</taxon>
        <taxon>Bacteroidales</taxon>
        <taxon>Salinivirgaceae</taxon>
        <taxon>Salinivirga</taxon>
    </lineage>
</organism>
<dbReference type="OrthoDB" id="9790377at2"/>
<dbReference type="Gene3D" id="3.90.1570.30">
    <property type="match status" value="1"/>
</dbReference>
<dbReference type="InterPro" id="IPR029464">
    <property type="entry name" value="HSDR_N"/>
</dbReference>
<evidence type="ECO:0000313" key="3">
    <source>
        <dbReference type="Proteomes" id="UP000064893"/>
    </source>
</evidence>
<keyword evidence="3" id="KW-1185">Reference proteome</keyword>
<dbReference type="Proteomes" id="UP000064893">
    <property type="component" value="Chromosome"/>
</dbReference>
<dbReference type="EMBL" id="CP013118">
    <property type="protein sequence ID" value="ALO14863.1"/>
    <property type="molecule type" value="Genomic_DNA"/>
</dbReference>
<dbReference type="AlphaFoldDB" id="A0A0S2HXT3"/>
<reference evidence="2 3" key="1">
    <citation type="submission" date="2015-11" db="EMBL/GenBank/DDBJ databases">
        <title>Description and complete genome sequence of a novel strain predominating in hypersaline microbial mats and representing a new family of the Bacteriodetes phylum.</title>
        <authorList>
            <person name="Spring S."/>
            <person name="Bunk B."/>
            <person name="Sproer C."/>
            <person name="Klenk H.-P."/>
        </authorList>
    </citation>
    <scope>NUCLEOTIDE SEQUENCE [LARGE SCALE GENOMIC DNA]</scope>
    <source>
        <strain evidence="2 3">L21-Spi-D4</strain>
    </source>
</reference>
<gene>
    <name evidence="2" type="ORF">L21SP5_01208</name>
</gene>
<accession>A0A0S2HXT3</accession>
<proteinExistence type="predicted"/>
<dbReference type="RefSeq" id="WP_057952376.1">
    <property type="nucleotide sequence ID" value="NZ_CP013118.1"/>
</dbReference>